<dbReference type="Pfam" id="PF04844">
    <property type="entry name" value="Ovate"/>
    <property type="match status" value="1"/>
</dbReference>
<keyword evidence="2 6" id="KW-0678">Repressor</keyword>
<proteinExistence type="predicted"/>
<evidence type="ECO:0000259" key="8">
    <source>
        <dbReference type="PROSITE" id="PS51754"/>
    </source>
</evidence>
<dbReference type="NCBIfam" id="TIGR01568">
    <property type="entry name" value="A_thal_3678"/>
    <property type="match status" value="1"/>
</dbReference>
<dbReference type="InterPro" id="IPR006458">
    <property type="entry name" value="Ovate_C"/>
</dbReference>
<feature type="region of interest" description="Disordered" evidence="7">
    <location>
        <begin position="32"/>
        <end position="68"/>
    </location>
</feature>
<gene>
    <name evidence="9" type="ORF">V6N12_063791</name>
</gene>
<dbReference type="PROSITE" id="PS51257">
    <property type="entry name" value="PROKAR_LIPOPROTEIN"/>
    <property type="match status" value="1"/>
</dbReference>
<name>A0ABR2AVI0_9ROSI</name>
<feature type="domain" description="OVATE" evidence="8">
    <location>
        <begin position="121"/>
        <end position="180"/>
    </location>
</feature>
<organism evidence="9 10">
    <name type="scientific">Hibiscus sabdariffa</name>
    <name type="common">roselle</name>
    <dbReference type="NCBI Taxonomy" id="183260"/>
    <lineage>
        <taxon>Eukaryota</taxon>
        <taxon>Viridiplantae</taxon>
        <taxon>Streptophyta</taxon>
        <taxon>Embryophyta</taxon>
        <taxon>Tracheophyta</taxon>
        <taxon>Spermatophyta</taxon>
        <taxon>Magnoliopsida</taxon>
        <taxon>eudicotyledons</taxon>
        <taxon>Gunneridae</taxon>
        <taxon>Pentapetalae</taxon>
        <taxon>rosids</taxon>
        <taxon>malvids</taxon>
        <taxon>Malvales</taxon>
        <taxon>Malvaceae</taxon>
        <taxon>Malvoideae</taxon>
        <taxon>Hibiscus</taxon>
    </lineage>
</organism>
<evidence type="ECO:0000256" key="3">
    <source>
        <dbReference type="ARBA" id="ARBA00023015"/>
    </source>
</evidence>
<evidence type="ECO:0000313" key="9">
    <source>
        <dbReference type="EMBL" id="KAK8498140.1"/>
    </source>
</evidence>
<dbReference type="InterPro" id="IPR038933">
    <property type="entry name" value="Ovate"/>
</dbReference>
<evidence type="ECO:0000256" key="7">
    <source>
        <dbReference type="SAM" id="MobiDB-lite"/>
    </source>
</evidence>
<feature type="compositionally biased region" description="Low complexity" evidence="7">
    <location>
        <begin position="52"/>
        <end position="68"/>
    </location>
</feature>
<keyword evidence="5 6" id="KW-0539">Nucleus</keyword>
<accession>A0ABR2AVI0</accession>
<sequence>MSSNKKRLIMNTVSVSLGCSSCRKPKLTSFFNPKPKLKLKPKPKPKPKSHSLHNYTSSSSSTKKTTTHCSMSEYETGTSFSPSTDTAMYWDMDIDTDQDSTKCSMATVRGFGHLGGESLAVEKDSEDPYLDFRQSMLQMILEKEIYSKDDLKELLNCFLQLNSPYHHGIIVRAFTEIWNGVFSLRPGAGAGSGSSSCAAPSPKLHFGFRPRDY</sequence>
<evidence type="ECO:0000256" key="4">
    <source>
        <dbReference type="ARBA" id="ARBA00023163"/>
    </source>
</evidence>
<comment type="function">
    <text evidence="6">Transcriptional repressor that regulates multiple aspects of plant growth and development.</text>
</comment>
<dbReference type="Proteomes" id="UP001472677">
    <property type="component" value="Unassembled WGS sequence"/>
</dbReference>
<evidence type="ECO:0000256" key="5">
    <source>
        <dbReference type="ARBA" id="ARBA00023242"/>
    </source>
</evidence>
<dbReference type="EMBL" id="JBBPBM010000278">
    <property type="protein sequence ID" value="KAK8498140.1"/>
    <property type="molecule type" value="Genomic_DNA"/>
</dbReference>
<reference evidence="9 10" key="1">
    <citation type="journal article" date="2024" name="G3 (Bethesda)">
        <title>Genome assembly of Hibiscus sabdariffa L. provides insights into metabolisms of medicinal natural products.</title>
        <authorList>
            <person name="Kim T."/>
        </authorList>
    </citation>
    <scope>NUCLEOTIDE SEQUENCE [LARGE SCALE GENOMIC DNA]</scope>
    <source>
        <strain evidence="9">TK-2024</strain>
        <tissue evidence="9">Old leaves</tissue>
    </source>
</reference>
<keyword evidence="3 6" id="KW-0805">Transcription regulation</keyword>
<evidence type="ECO:0000313" key="10">
    <source>
        <dbReference type="Proteomes" id="UP001472677"/>
    </source>
</evidence>
<feature type="compositionally biased region" description="Basic residues" evidence="7">
    <location>
        <begin position="35"/>
        <end position="51"/>
    </location>
</feature>
<protein>
    <recommendedName>
        <fullName evidence="6">Transcription repressor</fullName>
    </recommendedName>
    <alternativeName>
        <fullName evidence="6">Ovate family protein</fullName>
    </alternativeName>
</protein>
<evidence type="ECO:0000256" key="1">
    <source>
        <dbReference type="ARBA" id="ARBA00004123"/>
    </source>
</evidence>
<keyword evidence="4 6" id="KW-0804">Transcription</keyword>
<dbReference type="PROSITE" id="PS51754">
    <property type="entry name" value="OVATE"/>
    <property type="match status" value="1"/>
</dbReference>
<evidence type="ECO:0000256" key="6">
    <source>
        <dbReference type="RuleBase" id="RU367028"/>
    </source>
</evidence>
<comment type="subcellular location">
    <subcellularLocation>
        <location evidence="1 6">Nucleus</location>
    </subcellularLocation>
</comment>
<keyword evidence="10" id="KW-1185">Reference proteome</keyword>
<comment type="caution">
    <text evidence="9">The sequence shown here is derived from an EMBL/GenBank/DDBJ whole genome shotgun (WGS) entry which is preliminary data.</text>
</comment>
<dbReference type="PANTHER" id="PTHR33057">
    <property type="entry name" value="TRANSCRIPTION REPRESSOR OFP7-RELATED"/>
    <property type="match status" value="1"/>
</dbReference>
<evidence type="ECO:0000256" key="2">
    <source>
        <dbReference type="ARBA" id="ARBA00022491"/>
    </source>
</evidence>
<dbReference type="PANTHER" id="PTHR33057:SF70">
    <property type="entry name" value="TRANSCRIPTION REPRESSOR-RELATED"/>
    <property type="match status" value="1"/>
</dbReference>